<organism evidence="1 2">
    <name type="scientific">Smittium culicis</name>
    <dbReference type="NCBI Taxonomy" id="133412"/>
    <lineage>
        <taxon>Eukaryota</taxon>
        <taxon>Fungi</taxon>
        <taxon>Fungi incertae sedis</taxon>
        <taxon>Zoopagomycota</taxon>
        <taxon>Kickxellomycotina</taxon>
        <taxon>Harpellomycetes</taxon>
        <taxon>Harpellales</taxon>
        <taxon>Legeriomycetaceae</taxon>
        <taxon>Smittium</taxon>
    </lineage>
</organism>
<comment type="caution">
    <text evidence="1">The sequence shown here is derived from an EMBL/GenBank/DDBJ whole genome shotgun (WGS) entry which is preliminary data.</text>
</comment>
<dbReference type="Proteomes" id="UP000187429">
    <property type="component" value="Unassembled WGS sequence"/>
</dbReference>
<evidence type="ECO:0000313" key="1">
    <source>
        <dbReference type="EMBL" id="OMJ23466.1"/>
    </source>
</evidence>
<dbReference type="EMBL" id="LSSM01002020">
    <property type="protein sequence ID" value="OMJ23466.1"/>
    <property type="molecule type" value="Genomic_DNA"/>
</dbReference>
<accession>A0A1R1Y9Y7</accession>
<protein>
    <submittedName>
        <fullName evidence="1">Uncharacterized protein</fullName>
    </submittedName>
</protein>
<gene>
    <name evidence="1" type="ORF">AYI69_g4968</name>
</gene>
<name>A0A1R1Y9Y7_9FUNG</name>
<proteinExistence type="predicted"/>
<dbReference type="AlphaFoldDB" id="A0A1R1Y9Y7"/>
<sequence length="69" mass="7857">MNYDQLQVIDTETIIVKKTDSNLRGTQSALTQAIQPINYHIHRSTQEKNGIDTSKDPAILFASTMKEFF</sequence>
<reference evidence="2" key="1">
    <citation type="submission" date="2017-01" db="EMBL/GenBank/DDBJ databases">
        <authorList>
            <person name="Wang Y."/>
            <person name="White M."/>
            <person name="Kvist S."/>
            <person name="Moncalvo J.-M."/>
        </authorList>
    </citation>
    <scope>NUCLEOTIDE SEQUENCE [LARGE SCALE GENOMIC DNA]</scope>
    <source>
        <strain evidence="2">ID-206-W2</strain>
    </source>
</reference>
<keyword evidence="2" id="KW-1185">Reference proteome</keyword>
<evidence type="ECO:0000313" key="2">
    <source>
        <dbReference type="Proteomes" id="UP000187429"/>
    </source>
</evidence>